<protein>
    <recommendedName>
        <fullName evidence="4">ABC transporter permease</fullName>
    </recommendedName>
</protein>
<feature type="transmembrane region" description="Helical" evidence="1">
    <location>
        <begin position="20"/>
        <end position="36"/>
    </location>
</feature>
<dbReference type="EMBL" id="JAFLVX010000017">
    <property type="protein sequence ID" value="MBO0476722.1"/>
    <property type="molecule type" value="Genomic_DNA"/>
</dbReference>
<evidence type="ECO:0000256" key="1">
    <source>
        <dbReference type="SAM" id="Phobius"/>
    </source>
</evidence>
<name>A0ABS3HSK4_9ENTE</name>
<feature type="transmembrane region" description="Helical" evidence="1">
    <location>
        <begin position="277"/>
        <end position="299"/>
    </location>
</feature>
<gene>
    <name evidence="2" type="ORF">DOK76_06535</name>
</gene>
<keyword evidence="1" id="KW-0472">Membrane</keyword>
<feature type="transmembrane region" description="Helical" evidence="1">
    <location>
        <begin position="359"/>
        <end position="383"/>
    </location>
</feature>
<dbReference type="RefSeq" id="WP_206966010.1">
    <property type="nucleotide sequence ID" value="NZ_JAFLVX010000017.1"/>
</dbReference>
<evidence type="ECO:0008006" key="4">
    <source>
        <dbReference type="Google" id="ProtNLM"/>
    </source>
</evidence>
<keyword evidence="3" id="KW-1185">Reference proteome</keyword>
<keyword evidence="1" id="KW-0812">Transmembrane</keyword>
<sequence>MWQYFKFEWREFFTNRKNIGIYLLLLFFSLFYWLQIETQFRTIETVSSDILQASIDTKEHFLKTVNLEGETHPDTLAAVEMFPPLVENEKKQLAAIDKHDYTTLAKERSEWYILGANFHPLYFKGGNIYAQEEAIYARNGVRTRLAAYPETTKEVTLNMINEKTALQSLVRGSLSLFPLIFICLGIVFSMDVIAKDRRHKSLLKGLPISFGKRMLVKYLVALSGVLIGILPLAVGFIGIGIQNGFGTLDLPVAISHYASNIAVMGDLVFESITIGEFLLKVFVLTSLLVLLVVGISLILGTWVKNAYFIFILMIGLPFIELFYNRFGYGDIHPIRFLPTSYVQVGDVVTGHRSFFFSDIGLTFEIGVMVVGVSLCIVLVILACHSRFKKIL</sequence>
<feature type="transmembrane region" description="Helical" evidence="1">
    <location>
        <begin position="306"/>
        <end position="323"/>
    </location>
</feature>
<accession>A0ABS3HSK4</accession>
<dbReference type="Proteomes" id="UP000664857">
    <property type="component" value="Unassembled WGS sequence"/>
</dbReference>
<organism evidence="2 3">
    <name type="scientific">Candidatus Vagococcus giribetii</name>
    <dbReference type="NCBI Taxonomy" id="2230876"/>
    <lineage>
        <taxon>Bacteria</taxon>
        <taxon>Bacillati</taxon>
        <taxon>Bacillota</taxon>
        <taxon>Bacilli</taxon>
        <taxon>Lactobacillales</taxon>
        <taxon>Enterococcaceae</taxon>
        <taxon>Vagococcus</taxon>
    </lineage>
</organism>
<evidence type="ECO:0000313" key="3">
    <source>
        <dbReference type="Proteomes" id="UP000664857"/>
    </source>
</evidence>
<feature type="transmembrane region" description="Helical" evidence="1">
    <location>
        <begin position="176"/>
        <end position="194"/>
    </location>
</feature>
<reference evidence="2 3" key="1">
    <citation type="submission" date="2021-03" db="EMBL/GenBank/DDBJ databases">
        <title>Enterococcal diversity collection.</title>
        <authorList>
            <person name="Gilmore M.S."/>
            <person name="Schwartzman J."/>
            <person name="Van Tyne D."/>
            <person name="Martin M."/>
            <person name="Earl A.M."/>
            <person name="Manson A.L."/>
            <person name="Straub T."/>
            <person name="Salamzade R."/>
            <person name="Saavedra J."/>
            <person name="Lebreton F."/>
            <person name="Prichula J."/>
            <person name="Schaufler K."/>
            <person name="Gaca A."/>
            <person name="Sgardioli B."/>
            <person name="Wagenaar J."/>
            <person name="Strong T."/>
        </authorList>
    </citation>
    <scope>NUCLEOTIDE SEQUENCE [LARGE SCALE GENOMIC DNA]</scope>
    <source>
        <strain evidence="2 3">DIV0080</strain>
    </source>
</reference>
<feature type="transmembrane region" description="Helical" evidence="1">
    <location>
        <begin position="215"/>
        <end position="241"/>
    </location>
</feature>
<evidence type="ECO:0000313" key="2">
    <source>
        <dbReference type="EMBL" id="MBO0476722.1"/>
    </source>
</evidence>
<comment type="caution">
    <text evidence="2">The sequence shown here is derived from an EMBL/GenBank/DDBJ whole genome shotgun (WGS) entry which is preliminary data.</text>
</comment>
<proteinExistence type="predicted"/>
<keyword evidence="1" id="KW-1133">Transmembrane helix</keyword>